<dbReference type="AlphaFoldDB" id="A0A3N1HH72"/>
<dbReference type="SMART" id="SM00028">
    <property type="entry name" value="TPR"/>
    <property type="match status" value="9"/>
</dbReference>
<dbReference type="PROSITE" id="PS50005">
    <property type="entry name" value="TPR"/>
    <property type="match status" value="1"/>
</dbReference>
<keyword evidence="1" id="KW-0802">TPR repeat</keyword>
<dbReference type="InterPro" id="IPR027417">
    <property type="entry name" value="P-loop_NTPase"/>
</dbReference>
<dbReference type="Gene3D" id="1.25.40.10">
    <property type="entry name" value="Tetratricopeptide repeat domain"/>
    <property type="match status" value="2"/>
</dbReference>
<evidence type="ECO:0000256" key="1">
    <source>
        <dbReference type="PROSITE-ProRule" id="PRU00339"/>
    </source>
</evidence>
<dbReference type="Proteomes" id="UP000268727">
    <property type="component" value="Unassembled WGS sequence"/>
</dbReference>
<dbReference type="SUPFAM" id="SSF48452">
    <property type="entry name" value="TPR-like"/>
    <property type="match status" value="3"/>
</dbReference>
<dbReference type="PANTHER" id="PTHR47691:SF3">
    <property type="entry name" value="HTH-TYPE TRANSCRIPTIONAL REGULATOR RV0890C-RELATED"/>
    <property type="match status" value="1"/>
</dbReference>
<dbReference type="Pfam" id="PF12770">
    <property type="entry name" value="CHAT"/>
    <property type="match status" value="1"/>
</dbReference>
<accession>A0A3N1HH72</accession>
<evidence type="ECO:0000259" key="3">
    <source>
        <dbReference type="Pfam" id="PF13191"/>
    </source>
</evidence>
<dbReference type="EMBL" id="RJKM01000001">
    <property type="protein sequence ID" value="ROP41857.1"/>
    <property type="molecule type" value="Genomic_DNA"/>
</dbReference>
<protein>
    <submittedName>
        <fullName evidence="4">Soluble NSF attachment protein (SNAP)-like</fullName>
    </submittedName>
</protein>
<gene>
    <name evidence="4" type="ORF">EDD40_7323</name>
</gene>
<dbReference type="SUPFAM" id="SSF52540">
    <property type="entry name" value="P-loop containing nucleoside triphosphate hydrolases"/>
    <property type="match status" value="1"/>
</dbReference>
<evidence type="ECO:0000313" key="5">
    <source>
        <dbReference type="Proteomes" id="UP000268727"/>
    </source>
</evidence>
<feature type="repeat" description="TPR" evidence="1">
    <location>
        <begin position="860"/>
        <end position="893"/>
    </location>
</feature>
<proteinExistence type="predicted"/>
<organism evidence="4 5">
    <name type="scientific">Saccharothrix texasensis</name>
    <dbReference type="NCBI Taxonomy" id="103734"/>
    <lineage>
        <taxon>Bacteria</taxon>
        <taxon>Bacillati</taxon>
        <taxon>Actinomycetota</taxon>
        <taxon>Actinomycetes</taxon>
        <taxon>Pseudonocardiales</taxon>
        <taxon>Pseudonocardiaceae</taxon>
        <taxon>Saccharothrix</taxon>
    </lineage>
</organism>
<feature type="domain" description="CHAT" evidence="2">
    <location>
        <begin position="40"/>
        <end position="287"/>
    </location>
</feature>
<dbReference type="InterPro" id="IPR011990">
    <property type="entry name" value="TPR-like_helical_dom_sf"/>
</dbReference>
<evidence type="ECO:0000313" key="4">
    <source>
        <dbReference type="EMBL" id="ROP41857.1"/>
    </source>
</evidence>
<dbReference type="PANTHER" id="PTHR47691">
    <property type="entry name" value="REGULATOR-RELATED"/>
    <property type="match status" value="1"/>
</dbReference>
<evidence type="ECO:0000259" key="2">
    <source>
        <dbReference type="Pfam" id="PF12770"/>
    </source>
</evidence>
<dbReference type="Gene3D" id="3.40.50.300">
    <property type="entry name" value="P-loop containing nucleotide triphosphate hydrolases"/>
    <property type="match status" value="1"/>
</dbReference>
<comment type="caution">
    <text evidence="4">The sequence shown here is derived from an EMBL/GenBank/DDBJ whole genome shotgun (WGS) entry which is preliminary data.</text>
</comment>
<reference evidence="4 5" key="1">
    <citation type="submission" date="2018-11" db="EMBL/GenBank/DDBJ databases">
        <title>Sequencing the genomes of 1000 actinobacteria strains.</title>
        <authorList>
            <person name="Klenk H.-P."/>
        </authorList>
    </citation>
    <scope>NUCLEOTIDE SEQUENCE [LARGE SCALE GENOMIC DNA]</scope>
    <source>
        <strain evidence="4 5">DSM 44231</strain>
    </source>
</reference>
<dbReference type="InterPro" id="IPR041664">
    <property type="entry name" value="AAA_16"/>
</dbReference>
<dbReference type="InterPro" id="IPR024983">
    <property type="entry name" value="CHAT_dom"/>
</dbReference>
<dbReference type="Pfam" id="PF13424">
    <property type="entry name" value="TPR_12"/>
    <property type="match status" value="2"/>
</dbReference>
<feature type="domain" description="Orc1-like AAA ATPase" evidence="3">
    <location>
        <begin position="328"/>
        <end position="455"/>
    </location>
</feature>
<name>A0A3N1HH72_9PSEU</name>
<sequence length="1190" mass="129725">MVCGYLLAASFLPGRVPEVLAKVLRKAEKNSTVVRIGIEVADDSALSRLPWEALPDPVSGQPLALHRLVVVYRKVPESPIRVVPGPLRVVVAISAPTGDGGEVLDYEMELRAVLTSVHGARAGTARVEIVPFATTTAIRNAVRAEDPHVLHICARGDGNSLDLEDDEGGVRRVTAEEFLREALPAGAVPPVLALAVRRSADSPAVQGFAAHLAGHGAAAVINTEQPVGDQFTTRAFASFYADLAHDDRPDVVAALAHSRRTVHDQLAASTERRDRDLAARDHWAAVTVFAGSGSSVVFGPERSQPTVPGRAVTARRGLPDLDAVDAGEFVGRRADQRSLPKLLSRGRRGGVLLHGIGGVGKTALASELIRRTLERDPHLALATVTGVANVDSVLRKIAWALRKQLIAADQQAGRAWRATLFADNRNAPWRERLDMLREEALGAVPALLVLDNFEDNLTHGEHYEVRDEGLRAFLVEWVRATANGSLLVTSRHPFSLPDGAEGRLHRHHVGPLSFAETMKLAWSLPPLDELATDELHRIWQSVGGHPRALEYVAALLARSHGHAADITGRLHEHVRRRLGDRADAWFTQDRDLDTAIADAVTEAADDVLLDQLLAGLTSDAYSLLRRASVYRVPVGDEALLFQISRIEEWPTWVLSEAAMRDLLATGDPHAALQAMPSTPRPIVVTADPAELAKQVDLLTRSSLLATDAATERRFVHRWTASELARRWAADDDHAAALRSAHQHAAAYWLSDSADALPETDDVDKLLEARYHHLAAGDTAEAGERTKQACETLRRRGAWEQERSLLLDTVHALGPGESSVVTLLNRLGEMSGHRGDLTGALHFLHEALHTAEGLGDQLATAAAHIRIGEFQHDHEQYDEADKRYREALDIYSRLADESGIATTHYLFGQNARACGDRSSAEAHCNTALAAFRALDDRHNQATCYQLLAQLADEQGRRPIARAHYEVALALLDEIGAHSDAARLRAQRGGMTARNGDPEQAAEDYRNAFAVLQQAGEIADAAHIAEGLGELAVSRRDAEDAASWYQQALTLYNTTNDVRGIASAYYNLATAALVHHDFPTGEAHGHHALRYYTQFGDLRGIALTCGQLGTFALVRKDLDNAANYYRRALEASLELGDDQHIGGTLFNMAQLYRTSGDTDATRDALQQAQHHWARVGYERGIADAQELLDQMR</sequence>
<dbReference type="Pfam" id="PF13191">
    <property type="entry name" value="AAA_16"/>
    <property type="match status" value="1"/>
</dbReference>
<dbReference type="RefSeq" id="WP_148089018.1">
    <property type="nucleotide sequence ID" value="NZ_RJKM01000001.1"/>
</dbReference>
<dbReference type="OrthoDB" id="4302715at2"/>
<keyword evidence="5" id="KW-1185">Reference proteome</keyword>
<dbReference type="InterPro" id="IPR019734">
    <property type="entry name" value="TPR_rpt"/>
</dbReference>